<reference evidence="1" key="1">
    <citation type="submission" date="2021-01" db="EMBL/GenBank/DDBJ databases">
        <authorList>
            <consortium name="Genoscope - CEA"/>
            <person name="William W."/>
        </authorList>
    </citation>
    <scope>NUCLEOTIDE SEQUENCE</scope>
</reference>
<dbReference type="AlphaFoldDB" id="A0A816ILH6"/>
<proteinExistence type="predicted"/>
<dbReference type="EMBL" id="HG994367">
    <property type="protein sequence ID" value="CAF1712510.1"/>
    <property type="molecule type" value="Genomic_DNA"/>
</dbReference>
<organism evidence="1">
    <name type="scientific">Brassica napus</name>
    <name type="common">Rape</name>
    <dbReference type="NCBI Taxonomy" id="3708"/>
    <lineage>
        <taxon>Eukaryota</taxon>
        <taxon>Viridiplantae</taxon>
        <taxon>Streptophyta</taxon>
        <taxon>Embryophyta</taxon>
        <taxon>Tracheophyta</taxon>
        <taxon>Spermatophyta</taxon>
        <taxon>Magnoliopsida</taxon>
        <taxon>eudicotyledons</taxon>
        <taxon>Gunneridae</taxon>
        <taxon>Pentapetalae</taxon>
        <taxon>rosids</taxon>
        <taxon>malvids</taxon>
        <taxon>Brassicales</taxon>
        <taxon>Brassicaceae</taxon>
        <taxon>Brassiceae</taxon>
        <taxon>Brassica</taxon>
    </lineage>
</organism>
<evidence type="ECO:0000313" key="1">
    <source>
        <dbReference type="EMBL" id="CAF1712510.1"/>
    </source>
</evidence>
<gene>
    <name evidence="1" type="ORF">DARMORV10_C03P91060.1</name>
</gene>
<protein>
    <submittedName>
        <fullName evidence="1">(rape) hypothetical protein</fullName>
    </submittedName>
</protein>
<name>A0A816ILH6_BRANA</name>
<accession>A0A816ILH6</accession>
<sequence length="85" mass="9160">MEKRRGSRYGREMVSRLLGLMIKLDLVFPFQISDGIITETVRALAIGGSDRSGLRRLGVLGSSSGRYRVAAVGSSDMSSSLLIAI</sequence>
<dbReference type="Proteomes" id="UP001295469">
    <property type="component" value="Chromosome C03"/>
</dbReference>